<keyword evidence="3" id="KW-1185">Reference proteome</keyword>
<feature type="transmembrane region" description="Helical" evidence="1">
    <location>
        <begin position="136"/>
        <end position="154"/>
    </location>
</feature>
<evidence type="ECO:0000256" key="1">
    <source>
        <dbReference type="SAM" id="Phobius"/>
    </source>
</evidence>
<evidence type="ECO:0008006" key="4">
    <source>
        <dbReference type="Google" id="ProtNLM"/>
    </source>
</evidence>
<feature type="transmembrane region" description="Helical" evidence="1">
    <location>
        <begin position="72"/>
        <end position="89"/>
    </location>
</feature>
<reference evidence="3" key="1">
    <citation type="submission" date="2019-05" db="EMBL/GenBank/DDBJ databases">
        <title>Complete genome sequencing of Absiella argi strain JCM 30884.</title>
        <authorList>
            <person name="Sakamoto M."/>
            <person name="Murakami T."/>
            <person name="Mori H."/>
        </authorList>
    </citation>
    <scope>NUCLEOTIDE SEQUENCE [LARGE SCALE GENOMIC DNA]</scope>
    <source>
        <strain evidence="3">JCM 30884</strain>
    </source>
</reference>
<feature type="transmembrane region" description="Helical" evidence="1">
    <location>
        <begin position="101"/>
        <end position="124"/>
    </location>
</feature>
<dbReference type="Proteomes" id="UP000464754">
    <property type="component" value="Chromosome"/>
</dbReference>
<sequence length="184" mass="21365">MAHVVLFLVCSLFDEILSVLFPNTFLVNDLLFIPNLAFCMMILTIRKFSLTDKCLFAFGCGMFYDFCFANTFLLYAIIYTLLACILHLWSKHLTETLIESLILSIVTIFVKDLLVYFVMSFQGISEIPFLLWAEQFELLTLLGNAVLVLGIVFLQRSKEDYLEKKANKIRRGEKIQWFNLKSKE</sequence>
<name>A0A6N4TF57_9FIRM</name>
<dbReference type="KEGG" id="aarg:Aargi30884_02860"/>
<dbReference type="EMBL" id="AP019695">
    <property type="protein sequence ID" value="BBK21383.1"/>
    <property type="molecule type" value="Genomic_DNA"/>
</dbReference>
<organism evidence="2 3">
    <name type="scientific">Amedibacterium intestinale</name>
    <dbReference type="NCBI Taxonomy" id="2583452"/>
    <lineage>
        <taxon>Bacteria</taxon>
        <taxon>Bacillati</taxon>
        <taxon>Bacillota</taxon>
        <taxon>Erysipelotrichia</taxon>
        <taxon>Erysipelotrichales</taxon>
        <taxon>Erysipelotrichaceae</taxon>
        <taxon>Amedibacterium</taxon>
    </lineage>
</organism>
<proteinExistence type="predicted"/>
<dbReference type="RefSeq" id="WP_115714598.1">
    <property type="nucleotide sequence ID" value="NZ_AP019695.1"/>
</dbReference>
<keyword evidence="1" id="KW-1133">Transmembrane helix</keyword>
<evidence type="ECO:0000313" key="2">
    <source>
        <dbReference type="EMBL" id="BBK21383.1"/>
    </source>
</evidence>
<accession>A0A6N4TF57</accession>
<protein>
    <recommendedName>
        <fullName evidence="4">Rod shape-determining protein MreD</fullName>
    </recommendedName>
</protein>
<keyword evidence="1" id="KW-0472">Membrane</keyword>
<keyword evidence="1" id="KW-0812">Transmembrane</keyword>
<dbReference type="AlphaFoldDB" id="A0A6N4TF57"/>
<evidence type="ECO:0000313" key="3">
    <source>
        <dbReference type="Proteomes" id="UP000464754"/>
    </source>
</evidence>
<gene>
    <name evidence="2" type="ORF">Aargi30884_02860</name>
</gene>